<dbReference type="RefSeq" id="XP_053018350.1">
    <property type="nucleotide sequence ID" value="XM_053167099.1"/>
</dbReference>
<organism evidence="2 3">
    <name type="scientific">Puccinia triticina</name>
    <dbReference type="NCBI Taxonomy" id="208348"/>
    <lineage>
        <taxon>Eukaryota</taxon>
        <taxon>Fungi</taxon>
        <taxon>Dikarya</taxon>
        <taxon>Basidiomycota</taxon>
        <taxon>Pucciniomycotina</taxon>
        <taxon>Pucciniomycetes</taxon>
        <taxon>Pucciniales</taxon>
        <taxon>Pucciniaceae</taxon>
        <taxon>Puccinia</taxon>
    </lineage>
</organism>
<dbReference type="GeneID" id="77807994"/>
<feature type="region of interest" description="Disordered" evidence="1">
    <location>
        <begin position="319"/>
        <end position="364"/>
    </location>
</feature>
<feature type="region of interest" description="Disordered" evidence="1">
    <location>
        <begin position="210"/>
        <end position="234"/>
    </location>
</feature>
<feature type="compositionally biased region" description="Polar residues" evidence="1">
    <location>
        <begin position="28"/>
        <end position="45"/>
    </location>
</feature>
<reference evidence="2" key="1">
    <citation type="submission" date="2022-10" db="EMBL/GenBank/DDBJ databases">
        <title>Puccinia triticina Genome sequencing and assembly.</title>
        <authorList>
            <person name="Li C."/>
        </authorList>
    </citation>
    <scope>NUCLEOTIDE SEQUENCE</scope>
    <source>
        <strain evidence="2">Pt15</strain>
    </source>
</reference>
<proteinExistence type="predicted"/>
<feature type="compositionally biased region" description="Pro residues" evidence="1">
    <location>
        <begin position="253"/>
        <end position="265"/>
    </location>
</feature>
<accession>A0ABY7CCF4</accession>
<feature type="compositionally biased region" description="Polar residues" evidence="1">
    <location>
        <begin position="269"/>
        <end position="284"/>
    </location>
</feature>
<evidence type="ECO:0000313" key="2">
    <source>
        <dbReference type="EMBL" id="WAQ82795.1"/>
    </source>
</evidence>
<gene>
    <name evidence="2" type="ORF">PtA15_3A159</name>
</gene>
<dbReference type="Proteomes" id="UP001164743">
    <property type="component" value="Chromosome 3A"/>
</dbReference>
<evidence type="ECO:0000313" key="3">
    <source>
        <dbReference type="Proteomes" id="UP001164743"/>
    </source>
</evidence>
<feature type="region of interest" description="Disordered" evidence="1">
    <location>
        <begin position="1"/>
        <end position="51"/>
    </location>
</feature>
<evidence type="ECO:0000256" key="1">
    <source>
        <dbReference type="SAM" id="MobiDB-lite"/>
    </source>
</evidence>
<feature type="region of interest" description="Disordered" evidence="1">
    <location>
        <begin position="247"/>
        <end position="290"/>
    </location>
</feature>
<keyword evidence="3" id="KW-1185">Reference proteome</keyword>
<name>A0ABY7CCF4_9BASI</name>
<sequence>MLTQNRLPAHHPPAAPAAKPATAKTPRRSTTAQPTRGHQQTTGRNAANDPAYKPVTDAEVAALIVCSATRAQAHRATATFIAASRASGDWCATKPYDQQIDPHLIRLKRYLDFFHGRKSKSTGSRKASGWPITRDKFLIWAARDPLASSDSITLYLLVLEAARTATHHLFAPIMPQLSNQSLLLDPSVQAAVSSLDPNFAAKASASANQTGNSIARITSAPSTNPNSSRGQDNSQVNNLWDRFLKDLSASGPSLPPKPSFLPAKPPQCTVASSSERHTLSQVGSSEKMPLRGDLAKKIPDSSCTEDILCIGDHLPLAHQLRPDPAQDQNNNRGLAKPPKQARRLSESSEDPPLALPPAPPACRKKLKTDHLNHPHNPPAVDLSVEHDKRDELQLSQLRENVRRLEQQDQAGKQVQLALDNISGPQNTSFPDLRVFIPSPATFICTDQEELLIFVFLCHSLCESIDPMGERAELERKVCIYTSTAQS</sequence>
<dbReference type="EMBL" id="CP110423">
    <property type="protein sequence ID" value="WAQ82795.1"/>
    <property type="molecule type" value="Genomic_DNA"/>
</dbReference>
<protein>
    <submittedName>
        <fullName evidence="2">Uncharacterized protein</fullName>
    </submittedName>
</protein>